<dbReference type="AlphaFoldDB" id="A0A497JIK0"/>
<accession>A0A497JIK0</accession>
<dbReference type="EMBL" id="QMWP01000063">
    <property type="protein sequence ID" value="RLG70414.1"/>
    <property type="molecule type" value="Genomic_DNA"/>
</dbReference>
<dbReference type="Proteomes" id="UP000278031">
    <property type="component" value="Unassembled WGS sequence"/>
</dbReference>
<reference evidence="1 2" key="1">
    <citation type="submission" date="2018-06" db="EMBL/GenBank/DDBJ databases">
        <title>Extensive metabolic versatility and redundancy in microbially diverse, dynamic hydrothermal sediments.</title>
        <authorList>
            <person name="Dombrowski N."/>
            <person name="Teske A."/>
            <person name="Baker B.J."/>
        </authorList>
    </citation>
    <scope>NUCLEOTIDE SEQUENCE [LARGE SCALE GENOMIC DNA]</scope>
    <source>
        <strain evidence="1">B51_G17</strain>
    </source>
</reference>
<comment type="caution">
    <text evidence="1">The sequence shown here is derived from an EMBL/GenBank/DDBJ whole genome shotgun (WGS) entry which is preliminary data.</text>
</comment>
<protein>
    <submittedName>
        <fullName evidence="1">Uncharacterized protein</fullName>
    </submittedName>
</protein>
<organism evidence="1 2">
    <name type="scientific">Candidatus Iainarchaeum sp</name>
    <dbReference type="NCBI Taxonomy" id="3101447"/>
    <lineage>
        <taxon>Archaea</taxon>
        <taxon>Candidatus Iainarchaeota</taxon>
        <taxon>Candidatus Iainarchaeia</taxon>
        <taxon>Candidatus Iainarchaeales</taxon>
        <taxon>Candidatus Iainarchaeaceae</taxon>
        <taxon>Candidatus Iainarchaeum</taxon>
    </lineage>
</organism>
<name>A0A497JIK0_9ARCH</name>
<sequence length="394" mass="46133">MEESIIKLNLDKEIKRLKNSILKTHFEKHKEFWKDFLSDLAIKYYNIPPPLKSELLSIPITKGRLELLIKKDPHALMHMLAQFVRAQELKHRDEFVGIKAVMVEHAIDELKKMFRGLIPDFKLEFSKSLELEFETQKKEETKEKFDIKGFDEDFLKKLAERCAEHKIMLEMLSEGGANYLVRRIVEKMREGITRIDPNLYAGYIAMDLARELSFLTILKGGIVRAPLIKFVGGYLHQEQNKENFRILVGQKEKAIPFHVIVHEVAEALLFHALSLKRQSDGSWILAPELAVWKRLWKKYSHFGREKLEEAFRWVVAKSNSVAKQKSSYALSVIHGKRMFEKLRKELRRILHKSFRIGKETPPHIAENITLKRMKALTTAPYAARAVRKILKRRK</sequence>
<gene>
    <name evidence="1" type="ORF">DRO04_01930</name>
</gene>
<evidence type="ECO:0000313" key="1">
    <source>
        <dbReference type="EMBL" id="RLG70414.1"/>
    </source>
</evidence>
<evidence type="ECO:0000313" key="2">
    <source>
        <dbReference type="Proteomes" id="UP000278031"/>
    </source>
</evidence>
<proteinExistence type="predicted"/>